<dbReference type="PANTHER" id="PTHR42034">
    <property type="entry name" value="CHROMOSOME 7, WHOLE GENOME SHOTGUN SEQUENCE-RELATED"/>
    <property type="match status" value="1"/>
</dbReference>
<gene>
    <name evidence="2" type="ORF">BD289DRAFT_439025</name>
</gene>
<organism evidence="2 3">
    <name type="scientific">Coniella lustricola</name>
    <dbReference type="NCBI Taxonomy" id="2025994"/>
    <lineage>
        <taxon>Eukaryota</taxon>
        <taxon>Fungi</taxon>
        <taxon>Dikarya</taxon>
        <taxon>Ascomycota</taxon>
        <taxon>Pezizomycotina</taxon>
        <taxon>Sordariomycetes</taxon>
        <taxon>Sordariomycetidae</taxon>
        <taxon>Diaporthales</taxon>
        <taxon>Schizoparmaceae</taxon>
        <taxon>Coniella</taxon>
    </lineage>
</organism>
<dbReference type="PANTHER" id="PTHR42034:SF1">
    <property type="entry name" value="CONDENSATION DOMAIN-CONTAINING PROTEIN"/>
    <property type="match status" value="1"/>
</dbReference>
<evidence type="ECO:0008006" key="4">
    <source>
        <dbReference type="Google" id="ProtNLM"/>
    </source>
</evidence>
<dbReference type="STRING" id="2025994.A0A2T3A263"/>
<evidence type="ECO:0000256" key="1">
    <source>
        <dbReference type="SAM" id="MobiDB-lite"/>
    </source>
</evidence>
<proteinExistence type="predicted"/>
<dbReference type="Gene3D" id="3.30.559.30">
    <property type="entry name" value="Nonribosomal peptide synthetase, condensation domain"/>
    <property type="match status" value="1"/>
</dbReference>
<dbReference type="OrthoDB" id="2548233at2759"/>
<dbReference type="InterPro" id="IPR023213">
    <property type="entry name" value="CAT-like_dom_sf"/>
</dbReference>
<dbReference type="SUPFAM" id="SSF52777">
    <property type="entry name" value="CoA-dependent acyltransferases"/>
    <property type="match status" value="1"/>
</dbReference>
<dbReference type="InParanoid" id="A0A2T3A263"/>
<dbReference type="EMBL" id="KZ678501">
    <property type="protein sequence ID" value="PSR81492.1"/>
    <property type="molecule type" value="Genomic_DNA"/>
</dbReference>
<dbReference type="Gene3D" id="3.30.559.10">
    <property type="entry name" value="Chloramphenicol acetyltransferase-like domain"/>
    <property type="match status" value="1"/>
</dbReference>
<dbReference type="Proteomes" id="UP000241462">
    <property type="component" value="Unassembled WGS sequence"/>
</dbReference>
<evidence type="ECO:0000313" key="3">
    <source>
        <dbReference type="Proteomes" id="UP000241462"/>
    </source>
</evidence>
<accession>A0A2T3A263</accession>
<keyword evidence="3" id="KW-1185">Reference proteome</keyword>
<reference evidence="2 3" key="1">
    <citation type="journal article" date="2018" name="Mycol. Prog.">
        <title>Coniella lustricola, a new species from submerged detritus.</title>
        <authorList>
            <person name="Raudabaugh D.B."/>
            <person name="Iturriaga T."/>
            <person name="Carver A."/>
            <person name="Mondo S."/>
            <person name="Pangilinan J."/>
            <person name="Lipzen A."/>
            <person name="He G."/>
            <person name="Amirebrahimi M."/>
            <person name="Grigoriev I.V."/>
            <person name="Miller A.N."/>
        </authorList>
    </citation>
    <scope>NUCLEOTIDE SEQUENCE [LARGE SCALE GENOMIC DNA]</scope>
    <source>
        <strain evidence="2 3">B22-T-1</strain>
    </source>
</reference>
<feature type="region of interest" description="Disordered" evidence="1">
    <location>
        <begin position="362"/>
        <end position="384"/>
    </location>
</feature>
<sequence>MDWTLKPSGQFIAELGGVERIYRHVSRLLKVTGREHWGLYCCCRLELSLGLSDQATETKLQNAWLALRYELPGLAVAITDDNKKSYNVPTTESVARWLEETFIVEKTLNKDDILGSYPIKESPTLYFLPESLSMLLLVSHWRIDALGTCMLLNRFLALLAAGTCAPPLEEWPAAESQLARISPPIEDAIGSPSMKEAAQDPALEDFARQYIRHHHHTAVNAGGLPFKSASAAERPSQTSLTLCRSGTSAFTKACRDCAITITSAVHAALADIFFSVTPAAKQYACVMSVNMRNRLQAPYNLNSFQNAVQTYVTGVTPSVGRESSFLEKARQLKEYYQHGWYSDEFARAMRLTTKYHADAMVNGPPPPAAGEAASPPTHRKPPSSVTLSSLGVVDRYIQQHHYNENSSESVTVTNFDFGVSMMTRQILLYVWTFDGHLRLSANYNDAYHDAKEILELLNLIRKDLEKELAIVLDLDG</sequence>
<dbReference type="AlphaFoldDB" id="A0A2T3A263"/>
<protein>
    <recommendedName>
        <fullName evidence="4">Alcohol acetyltransferase</fullName>
    </recommendedName>
</protein>
<name>A0A2T3A263_9PEZI</name>
<evidence type="ECO:0000313" key="2">
    <source>
        <dbReference type="EMBL" id="PSR81492.1"/>
    </source>
</evidence>